<proteinExistence type="predicted"/>
<sequence length="109" mass="12025">MQHLELIPDTGAALAAINEAHASGLFNAKQTMQVIVSERDHNHSLNVVTVTISSACPKCGGPRGKPAMQRYCEEGWFYSVHNWTNPCGHVDYYPDVLREARGLMAQRSA</sequence>
<evidence type="ECO:0000313" key="1">
    <source>
        <dbReference type="EMBL" id="NHR05758.1"/>
    </source>
</evidence>
<keyword evidence="2" id="KW-1185">Reference proteome</keyword>
<dbReference type="EMBL" id="JAAOMA010000013">
    <property type="protein sequence ID" value="NHR05758.1"/>
    <property type="molecule type" value="Genomic_DNA"/>
</dbReference>
<organism evidence="1 2">
    <name type="scientific">Chromobacterium fluminis</name>
    <dbReference type="NCBI Taxonomy" id="3044269"/>
    <lineage>
        <taxon>Bacteria</taxon>
        <taxon>Pseudomonadati</taxon>
        <taxon>Pseudomonadota</taxon>
        <taxon>Betaproteobacteria</taxon>
        <taxon>Neisseriales</taxon>
        <taxon>Chromobacteriaceae</taxon>
        <taxon>Chromobacterium</taxon>
    </lineage>
</organism>
<evidence type="ECO:0000313" key="2">
    <source>
        <dbReference type="Proteomes" id="UP001515641"/>
    </source>
</evidence>
<name>A0ABX0L9G6_9NEIS</name>
<dbReference type="Proteomes" id="UP001515641">
    <property type="component" value="Unassembled WGS sequence"/>
</dbReference>
<reference evidence="1 2" key="1">
    <citation type="submission" date="2020-03" db="EMBL/GenBank/DDBJ databases">
        <title>Draft genome sequence of environmentally isolated cultures.</title>
        <authorList>
            <person name="Wilson H.S."/>
            <person name="De Leon M.E."/>
        </authorList>
    </citation>
    <scope>NUCLEOTIDE SEQUENCE [LARGE SCALE GENOMIC DNA]</scope>
    <source>
        <strain evidence="1 2">HSC-31F16</strain>
    </source>
</reference>
<comment type="caution">
    <text evidence="1">The sequence shown here is derived from an EMBL/GenBank/DDBJ whole genome shotgun (WGS) entry which is preliminary data.</text>
</comment>
<accession>A0ABX0L9G6</accession>
<protein>
    <submittedName>
        <fullName evidence="1">Uncharacterized protein</fullName>
    </submittedName>
</protein>
<gene>
    <name evidence="1" type="ORF">HA052_11155</name>
</gene>
<dbReference type="RefSeq" id="WP_166452002.1">
    <property type="nucleotide sequence ID" value="NZ_JAAOMA010000013.1"/>
</dbReference>